<dbReference type="Proteomes" id="UP000828390">
    <property type="component" value="Unassembled WGS sequence"/>
</dbReference>
<dbReference type="EMBL" id="JAIWYP010000008">
    <property type="protein sequence ID" value="KAH3790215.1"/>
    <property type="molecule type" value="Genomic_DNA"/>
</dbReference>
<proteinExistence type="predicted"/>
<reference evidence="1" key="2">
    <citation type="submission" date="2020-11" db="EMBL/GenBank/DDBJ databases">
        <authorList>
            <person name="McCartney M.A."/>
            <person name="Auch B."/>
            <person name="Kono T."/>
            <person name="Mallez S."/>
            <person name="Becker A."/>
            <person name="Gohl D.M."/>
            <person name="Silverstein K.A.T."/>
            <person name="Koren S."/>
            <person name="Bechman K.B."/>
            <person name="Herman A."/>
            <person name="Abrahante J.E."/>
            <person name="Garbe J."/>
        </authorList>
    </citation>
    <scope>NUCLEOTIDE SEQUENCE</scope>
    <source>
        <strain evidence="1">Duluth1</strain>
        <tissue evidence="1">Whole animal</tissue>
    </source>
</reference>
<keyword evidence="2" id="KW-1185">Reference proteome</keyword>
<dbReference type="AlphaFoldDB" id="A0A9D4F5I8"/>
<accession>A0A9D4F5I8</accession>
<comment type="caution">
    <text evidence="1">The sequence shown here is derived from an EMBL/GenBank/DDBJ whole genome shotgun (WGS) entry which is preliminary data.</text>
</comment>
<sequence>MIEPVLPWGETRVLTSLLTRKPVINSKVSVYFEVNNIRRRFRLDSLIQYEVANLEYNSNFHLVFIDKLVSYCAVAGKKSRRKPRLFDTVTTNLTRIRRDRALNPDAYVWSACTNRCPYGVCKSELINRYSQRLSDCWPLCGYTSALTCN</sequence>
<name>A0A9D4F5I8_DREPO</name>
<evidence type="ECO:0000313" key="1">
    <source>
        <dbReference type="EMBL" id="KAH3790215.1"/>
    </source>
</evidence>
<gene>
    <name evidence="1" type="ORF">DPMN_168411</name>
</gene>
<evidence type="ECO:0000313" key="2">
    <source>
        <dbReference type="Proteomes" id="UP000828390"/>
    </source>
</evidence>
<organism evidence="1 2">
    <name type="scientific">Dreissena polymorpha</name>
    <name type="common">Zebra mussel</name>
    <name type="synonym">Mytilus polymorpha</name>
    <dbReference type="NCBI Taxonomy" id="45954"/>
    <lineage>
        <taxon>Eukaryota</taxon>
        <taxon>Metazoa</taxon>
        <taxon>Spiralia</taxon>
        <taxon>Lophotrochozoa</taxon>
        <taxon>Mollusca</taxon>
        <taxon>Bivalvia</taxon>
        <taxon>Autobranchia</taxon>
        <taxon>Heteroconchia</taxon>
        <taxon>Euheterodonta</taxon>
        <taxon>Imparidentia</taxon>
        <taxon>Neoheterodontei</taxon>
        <taxon>Myida</taxon>
        <taxon>Dreissenoidea</taxon>
        <taxon>Dreissenidae</taxon>
        <taxon>Dreissena</taxon>
    </lineage>
</organism>
<protein>
    <submittedName>
        <fullName evidence="1">Uncharacterized protein</fullName>
    </submittedName>
</protein>
<reference evidence="1" key="1">
    <citation type="journal article" date="2019" name="bioRxiv">
        <title>The Genome of the Zebra Mussel, Dreissena polymorpha: A Resource for Invasive Species Research.</title>
        <authorList>
            <person name="McCartney M.A."/>
            <person name="Auch B."/>
            <person name="Kono T."/>
            <person name="Mallez S."/>
            <person name="Zhang Y."/>
            <person name="Obille A."/>
            <person name="Becker A."/>
            <person name="Abrahante J.E."/>
            <person name="Garbe J."/>
            <person name="Badalamenti J.P."/>
            <person name="Herman A."/>
            <person name="Mangelson H."/>
            <person name="Liachko I."/>
            <person name="Sullivan S."/>
            <person name="Sone E.D."/>
            <person name="Koren S."/>
            <person name="Silverstein K.A.T."/>
            <person name="Beckman K.B."/>
            <person name="Gohl D.M."/>
        </authorList>
    </citation>
    <scope>NUCLEOTIDE SEQUENCE</scope>
    <source>
        <strain evidence="1">Duluth1</strain>
        <tissue evidence="1">Whole animal</tissue>
    </source>
</reference>